<gene>
    <name evidence="1" type="ORF">DSO57_1008159</name>
</gene>
<comment type="caution">
    <text evidence="1">The sequence shown here is derived from an EMBL/GenBank/DDBJ whole genome shotgun (WGS) entry which is preliminary data.</text>
</comment>
<reference evidence="1" key="1">
    <citation type="submission" date="2022-04" db="EMBL/GenBank/DDBJ databases">
        <title>Genome of the entomopathogenic fungus Entomophthora muscae.</title>
        <authorList>
            <person name="Elya C."/>
            <person name="Lovett B.R."/>
            <person name="Lee E."/>
            <person name="Macias A.M."/>
            <person name="Hajek A.E."/>
            <person name="De Bivort B.L."/>
            <person name="Kasson M.T."/>
            <person name="De Fine Licht H.H."/>
            <person name="Stajich J.E."/>
        </authorList>
    </citation>
    <scope>NUCLEOTIDE SEQUENCE</scope>
    <source>
        <strain evidence="1">Berkeley</strain>
    </source>
</reference>
<evidence type="ECO:0000313" key="2">
    <source>
        <dbReference type="Proteomes" id="UP001165960"/>
    </source>
</evidence>
<dbReference type="EMBL" id="QTSX02003575">
    <property type="protein sequence ID" value="KAJ9070418.1"/>
    <property type="molecule type" value="Genomic_DNA"/>
</dbReference>
<keyword evidence="2" id="KW-1185">Reference proteome</keyword>
<protein>
    <submittedName>
        <fullName evidence="1">Uncharacterized protein</fullName>
    </submittedName>
</protein>
<name>A0ACC2T6Y5_9FUNG</name>
<organism evidence="1 2">
    <name type="scientific">Entomophthora muscae</name>
    <dbReference type="NCBI Taxonomy" id="34485"/>
    <lineage>
        <taxon>Eukaryota</taxon>
        <taxon>Fungi</taxon>
        <taxon>Fungi incertae sedis</taxon>
        <taxon>Zoopagomycota</taxon>
        <taxon>Entomophthoromycotina</taxon>
        <taxon>Entomophthoromycetes</taxon>
        <taxon>Entomophthorales</taxon>
        <taxon>Entomophthoraceae</taxon>
        <taxon>Entomophthora</taxon>
    </lineage>
</organism>
<proteinExistence type="predicted"/>
<dbReference type="Proteomes" id="UP001165960">
    <property type="component" value="Unassembled WGS sequence"/>
</dbReference>
<evidence type="ECO:0000313" key="1">
    <source>
        <dbReference type="EMBL" id="KAJ9070418.1"/>
    </source>
</evidence>
<sequence>MDSTFNEFKNIMCSATMLHQVDASKPFILSTDASKFSTTSVLLQTVYDGLEYPGVDNHLADSLSCNPAFLSDVKAEQEFNTKVMIPPSAILSSPPHGNNLQSKCSRTRQIRPGS</sequence>
<accession>A0ACC2T6Y5</accession>